<name>A0A7J6H3P6_CANSA</name>
<dbReference type="InterPro" id="IPR002156">
    <property type="entry name" value="RNaseH_domain"/>
</dbReference>
<evidence type="ECO:0000313" key="2">
    <source>
        <dbReference type="EMBL" id="KAF4389170.1"/>
    </source>
</evidence>
<reference evidence="2 3" key="1">
    <citation type="journal article" date="2020" name="bioRxiv">
        <title>Sequence and annotation of 42 cannabis genomes reveals extensive copy number variation in cannabinoid synthesis and pathogen resistance genes.</title>
        <authorList>
            <person name="Mckernan K.J."/>
            <person name="Helbert Y."/>
            <person name="Kane L.T."/>
            <person name="Ebling H."/>
            <person name="Zhang L."/>
            <person name="Liu B."/>
            <person name="Eaton Z."/>
            <person name="Mclaughlin S."/>
            <person name="Kingan S."/>
            <person name="Baybayan P."/>
            <person name="Concepcion G."/>
            <person name="Jordan M."/>
            <person name="Riva A."/>
            <person name="Barbazuk W."/>
            <person name="Harkins T."/>
        </authorList>
    </citation>
    <scope>NUCLEOTIDE SEQUENCE [LARGE SCALE GENOMIC DNA]</scope>
    <source>
        <strain evidence="3">cv. Jamaican Lion 4</strain>
        <tissue evidence="2">Leaf</tissue>
    </source>
</reference>
<sequence length="106" mass="11661">MLWANEHMDYHQVHIPTTVVATFSSSDKALFWSKVDDETLLLNCDAAFDLASQRMGLRAIIRKKNGQILGAAAAYRKGVCSVLVAKGLAIKLGLELCQKLIVHSFS</sequence>
<comment type="caution">
    <text evidence="2">The sequence shown here is derived from an EMBL/GenBank/DDBJ whole genome shotgun (WGS) entry which is preliminary data.</text>
</comment>
<dbReference type="Proteomes" id="UP000525078">
    <property type="component" value="Unassembled WGS sequence"/>
</dbReference>
<organism evidence="2 3">
    <name type="scientific">Cannabis sativa</name>
    <name type="common">Hemp</name>
    <name type="synonym">Marijuana</name>
    <dbReference type="NCBI Taxonomy" id="3483"/>
    <lineage>
        <taxon>Eukaryota</taxon>
        <taxon>Viridiplantae</taxon>
        <taxon>Streptophyta</taxon>
        <taxon>Embryophyta</taxon>
        <taxon>Tracheophyta</taxon>
        <taxon>Spermatophyta</taxon>
        <taxon>Magnoliopsida</taxon>
        <taxon>eudicotyledons</taxon>
        <taxon>Gunneridae</taxon>
        <taxon>Pentapetalae</taxon>
        <taxon>rosids</taxon>
        <taxon>fabids</taxon>
        <taxon>Rosales</taxon>
        <taxon>Cannabaceae</taxon>
        <taxon>Cannabis</taxon>
    </lineage>
</organism>
<proteinExistence type="predicted"/>
<accession>A0A7J6H3P6</accession>
<dbReference type="GO" id="GO:0004523">
    <property type="term" value="F:RNA-DNA hybrid ribonuclease activity"/>
    <property type="evidence" value="ECO:0007669"/>
    <property type="project" value="InterPro"/>
</dbReference>
<evidence type="ECO:0000313" key="3">
    <source>
        <dbReference type="Proteomes" id="UP000525078"/>
    </source>
</evidence>
<feature type="domain" description="RNase H type-1" evidence="1">
    <location>
        <begin position="43"/>
        <end position="103"/>
    </location>
</feature>
<gene>
    <name evidence="2" type="ORF">F8388_026899</name>
</gene>
<dbReference type="GO" id="GO:0003676">
    <property type="term" value="F:nucleic acid binding"/>
    <property type="evidence" value="ECO:0007669"/>
    <property type="project" value="InterPro"/>
</dbReference>
<evidence type="ECO:0000259" key="1">
    <source>
        <dbReference type="Pfam" id="PF13456"/>
    </source>
</evidence>
<dbReference type="EMBL" id="JAATIP010000032">
    <property type="protein sequence ID" value="KAF4389170.1"/>
    <property type="molecule type" value="Genomic_DNA"/>
</dbReference>
<dbReference type="AlphaFoldDB" id="A0A7J6H3P6"/>
<dbReference type="Pfam" id="PF13456">
    <property type="entry name" value="RVT_3"/>
    <property type="match status" value="1"/>
</dbReference>
<protein>
    <recommendedName>
        <fullName evidence="1">RNase H type-1 domain-containing protein</fullName>
    </recommendedName>
</protein>